<evidence type="ECO:0000256" key="4">
    <source>
        <dbReference type="ARBA" id="ARBA00022801"/>
    </source>
</evidence>
<evidence type="ECO:0000256" key="5">
    <source>
        <dbReference type="ARBA" id="ARBA00022806"/>
    </source>
</evidence>
<dbReference type="CDD" id="cd17932">
    <property type="entry name" value="DEXQc_UvrD"/>
    <property type="match status" value="1"/>
</dbReference>
<dbReference type="GO" id="GO:0000725">
    <property type="term" value="P:recombinational repair"/>
    <property type="evidence" value="ECO:0007669"/>
    <property type="project" value="TreeGrafter"/>
</dbReference>
<keyword evidence="7 11" id="KW-0238">DNA-binding</keyword>
<dbReference type="InterPro" id="IPR005752">
    <property type="entry name" value="Helicase_Rep"/>
</dbReference>
<organism evidence="16 17">
    <name type="scientific">Kangiella profundi</name>
    <dbReference type="NCBI Taxonomy" id="1561924"/>
    <lineage>
        <taxon>Bacteria</taxon>
        <taxon>Pseudomonadati</taxon>
        <taxon>Pseudomonadota</taxon>
        <taxon>Gammaproteobacteria</taxon>
        <taxon>Kangiellales</taxon>
        <taxon>Kangiellaceae</taxon>
        <taxon>Kangiella</taxon>
    </lineage>
</organism>
<evidence type="ECO:0000259" key="14">
    <source>
        <dbReference type="PROSITE" id="PS51198"/>
    </source>
</evidence>
<dbReference type="KEGG" id="kpd:CW740_00085"/>
<dbReference type="InterPro" id="IPR014016">
    <property type="entry name" value="UvrD-like_ATP-bd"/>
</dbReference>
<comment type="catalytic activity">
    <reaction evidence="9 11">
        <text>Couples ATP hydrolysis with the unwinding of duplex DNA by translocating in the 3'-5' direction.</text>
        <dbReference type="EC" id="5.6.2.4"/>
    </reaction>
</comment>
<dbReference type="PANTHER" id="PTHR11070">
    <property type="entry name" value="UVRD / RECB / PCRA DNA HELICASE FAMILY MEMBER"/>
    <property type="match status" value="1"/>
</dbReference>
<keyword evidence="4 11" id="KW-0378">Hydrolase</keyword>
<comment type="function">
    <text evidence="11">Rep helicase is a single-stranded DNA-dependent ATPase involved in DNA replication; it can initiate unwinding at a nick in the DNA. It binds to the single-stranded DNA and acts in a progressive fashion along the DNA in the 3' to 5' direction.</text>
</comment>
<dbReference type="GO" id="GO:0043138">
    <property type="term" value="F:3'-5' DNA helicase activity"/>
    <property type="evidence" value="ECO:0007669"/>
    <property type="project" value="UniProtKB-UniRule"/>
</dbReference>
<evidence type="ECO:0000256" key="12">
    <source>
        <dbReference type="PROSITE-ProRule" id="PRU00560"/>
    </source>
</evidence>
<evidence type="ECO:0000259" key="15">
    <source>
        <dbReference type="PROSITE" id="PS51217"/>
    </source>
</evidence>
<feature type="binding site" evidence="11">
    <location>
        <position position="295"/>
    </location>
    <ligand>
        <name>ATP</name>
        <dbReference type="ChEBI" id="CHEBI:30616"/>
    </ligand>
</feature>
<evidence type="ECO:0000256" key="7">
    <source>
        <dbReference type="ARBA" id="ARBA00023125"/>
    </source>
</evidence>
<keyword evidence="3 11" id="KW-0547">Nucleotide-binding</keyword>
<evidence type="ECO:0000256" key="3">
    <source>
        <dbReference type="ARBA" id="ARBA00022741"/>
    </source>
</evidence>
<evidence type="ECO:0000256" key="10">
    <source>
        <dbReference type="ARBA" id="ARBA00048988"/>
    </source>
</evidence>
<dbReference type="HAMAP" id="MF_01920">
    <property type="entry name" value="Helicase_Rep"/>
    <property type="match status" value="1"/>
</dbReference>
<dbReference type="GO" id="GO:0016887">
    <property type="term" value="F:ATP hydrolysis activity"/>
    <property type="evidence" value="ECO:0007669"/>
    <property type="project" value="RHEA"/>
</dbReference>
<accession>A0A2K9A8I0</accession>
<reference evidence="16 17" key="1">
    <citation type="submission" date="2017-12" db="EMBL/GenBank/DDBJ databases">
        <title>Kangiella profundi FT102 completed genome.</title>
        <authorList>
            <person name="Xu J."/>
            <person name="Wang J."/>
            <person name="Lu Y."/>
        </authorList>
    </citation>
    <scope>NUCLEOTIDE SEQUENCE [LARGE SCALE GENOMIC DNA]</scope>
    <source>
        <strain evidence="16 17">FT102</strain>
    </source>
</reference>
<evidence type="ECO:0000313" key="17">
    <source>
        <dbReference type="Proteomes" id="UP000232693"/>
    </source>
</evidence>
<dbReference type="InterPro" id="IPR013986">
    <property type="entry name" value="DExx_box_DNA_helicase_dom_sf"/>
</dbReference>
<evidence type="ECO:0000256" key="11">
    <source>
        <dbReference type="HAMAP-Rule" id="MF_01920"/>
    </source>
</evidence>
<dbReference type="InterPro" id="IPR014017">
    <property type="entry name" value="DNA_helicase_UvrD-like_C"/>
</dbReference>
<comment type="catalytic activity">
    <reaction evidence="10 11">
        <text>ATP + H2O = ADP + phosphate + H(+)</text>
        <dbReference type="Rhea" id="RHEA:13065"/>
        <dbReference type="ChEBI" id="CHEBI:15377"/>
        <dbReference type="ChEBI" id="CHEBI:15378"/>
        <dbReference type="ChEBI" id="CHEBI:30616"/>
        <dbReference type="ChEBI" id="CHEBI:43474"/>
        <dbReference type="ChEBI" id="CHEBI:456216"/>
        <dbReference type="EC" id="5.6.2.4"/>
    </reaction>
</comment>
<dbReference type="Gene3D" id="3.40.50.300">
    <property type="entry name" value="P-loop containing nucleotide triphosphate hydrolases"/>
    <property type="match status" value="2"/>
</dbReference>
<dbReference type="Proteomes" id="UP000232693">
    <property type="component" value="Chromosome"/>
</dbReference>
<comment type="similarity">
    <text evidence="1 11">Belongs to the helicase family. UvrD subfamily.</text>
</comment>
<evidence type="ECO:0000313" key="16">
    <source>
        <dbReference type="EMBL" id="AUD77717.1"/>
    </source>
</evidence>
<dbReference type="GO" id="GO:0005829">
    <property type="term" value="C:cytosol"/>
    <property type="evidence" value="ECO:0007669"/>
    <property type="project" value="TreeGrafter"/>
</dbReference>
<dbReference type="Gene3D" id="1.10.486.10">
    <property type="entry name" value="PCRA, domain 4"/>
    <property type="match status" value="1"/>
</dbReference>
<keyword evidence="6 11" id="KW-0067">ATP-binding</keyword>
<dbReference type="EC" id="5.6.2.4" evidence="11"/>
<feature type="coiled-coil region" evidence="13">
    <location>
        <begin position="547"/>
        <end position="574"/>
    </location>
</feature>
<dbReference type="InterPro" id="IPR000212">
    <property type="entry name" value="DNA_helicase_UvrD/REP"/>
</dbReference>
<feature type="binding site" evidence="12">
    <location>
        <begin position="39"/>
        <end position="46"/>
    </location>
    <ligand>
        <name>ATP</name>
        <dbReference type="ChEBI" id="CHEBI:30616"/>
    </ligand>
</feature>
<evidence type="ECO:0000256" key="13">
    <source>
        <dbReference type="SAM" id="Coils"/>
    </source>
</evidence>
<keyword evidence="2 11" id="KW-0235">DNA replication</keyword>
<dbReference type="OrthoDB" id="9806690at2"/>
<dbReference type="SUPFAM" id="SSF52540">
    <property type="entry name" value="P-loop containing nucleoside triphosphate hydrolases"/>
    <property type="match status" value="1"/>
</dbReference>
<feature type="domain" description="UvrD-like helicase C-terminal" evidence="15">
    <location>
        <begin position="298"/>
        <end position="581"/>
    </location>
</feature>
<keyword evidence="5 11" id="KW-0347">Helicase</keyword>
<sequence>MLNLPPVLINLFPALSLPQLNEKQREALLATQGPLLVLAGAGSGKTSVITRKIVYLIKEKQIPARNIVAVTFTNKAAREMKQRVSKLAGSNATQGLTVSTFHNFGLNFIRREYKKLGMKSNFTIFDDQDTLALLKDLGFKEAESDKQLLFRLQQQISAWKNDLILPEQAINYAKDQEQLIFSKVYEKYARSMKAYNAVDFDDLILIPTLLLRDDPEVREKWQNKIRYLLVDEYQDTNTSQYELIKHLVGQFGSFTVVGDDDQSIYSWRGARPENLDQLAKDYPNLQVIKLEQNYRSYGRILKAANVLIDNNPHVFEKKLWSDKPYGDPLKVVTCPNEDAEAEKVVTEIISRKVRTKNGRYSDFAILYRGNHQAKIFERTLIANNVPYKISGSTSFFSRAEIKDIMAYLRLLTNPDDDNAFLRIANTPRRGIGPTTLEQLGSYANMRHISLFAATQEIGLEQHLQGKGLENIRRFADLISRASDNAERGDSVGVIHDLVARIGYHSWLHETSSTPKAAEYRWNNIQELLGWVEKGIDDNEHDPNPFAAAVANLMLRDMLDRNEKEEEESNEVQLMTLHAAKGLEFNHVYLVGMEEEFLPHKSSIENDDIEEERRLAYVGITRAQQTLTFTLCKKRSKYGEVMACEPSRFLEELPQDDLDWDAKRKPLSEEEQEQLASDNISMLKSLFAD</sequence>
<keyword evidence="17" id="KW-1185">Reference proteome</keyword>
<gene>
    <name evidence="11 16" type="primary">rep</name>
    <name evidence="16" type="ORF">CW740_00085</name>
</gene>
<keyword evidence="13" id="KW-0175">Coiled coil</keyword>
<dbReference type="CDD" id="cd18807">
    <property type="entry name" value="SF1_C_UvrD"/>
    <property type="match status" value="1"/>
</dbReference>
<dbReference type="Pfam" id="PF13361">
    <property type="entry name" value="UvrD_C"/>
    <property type="match status" value="1"/>
</dbReference>
<dbReference type="AlphaFoldDB" id="A0A2K9A8I0"/>
<dbReference type="Gene3D" id="1.10.10.160">
    <property type="match status" value="1"/>
</dbReference>
<evidence type="ECO:0000256" key="6">
    <source>
        <dbReference type="ARBA" id="ARBA00022840"/>
    </source>
</evidence>
<evidence type="ECO:0000256" key="2">
    <source>
        <dbReference type="ARBA" id="ARBA00022705"/>
    </source>
</evidence>
<dbReference type="PROSITE" id="PS51198">
    <property type="entry name" value="UVRD_HELICASE_ATP_BIND"/>
    <property type="match status" value="1"/>
</dbReference>
<dbReference type="NCBIfam" id="TIGR01074">
    <property type="entry name" value="rep"/>
    <property type="match status" value="1"/>
</dbReference>
<proteinExistence type="inferred from homology"/>
<name>A0A2K9A8I0_9GAMM</name>
<comment type="subunit">
    <text evidence="11">Homodimer.</text>
</comment>
<dbReference type="GO" id="GO:0005524">
    <property type="term" value="F:ATP binding"/>
    <property type="evidence" value="ECO:0007669"/>
    <property type="project" value="UniProtKB-UniRule"/>
</dbReference>
<evidence type="ECO:0000256" key="9">
    <source>
        <dbReference type="ARBA" id="ARBA00034617"/>
    </source>
</evidence>
<dbReference type="GO" id="GO:0006260">
    <property type="term" value="P:DNA replication"/>
    <property type="evidence" value="ECO:0007669"/>
    <property type="project" value="UniProtKB-UniRule"/>
</dbReference>
<feature type="domain" description="UvrD-like helicase ATP-binding" evidence="14">
    <location>
        <begin position="18"/>
        <end position="297"/>
    </location>
</feature>
<dbReference type="EMBL" id="CP025120">
    <property type="protein sequence ID" value="AUD77717.1"/>
    <property type="molecule type" value="Genomic_DNA"/>
</dbReference>
<dbReference type="PROSITE" id="PS51217">
    <property type="entry name" value="UVRD_HELICASE_CTER"/>
    <property type="match status" value="1"/>
</dbReference>
<evidence type="ECO:0000256" key="8">
    <source>
        <dbReference type="ARBA" id="ARBA00023235"/>
    </source>
</evidence>
<dbReference type="GO" id="GO:0003697">
    <property type="term" value="F:single-stranded DNA binding"/>
    <property type="evidence" value="ECO:0007669"/>
    <property type="project" value="UniProtKB-UniRule"/>
</dbReference>
<dbReference type="InterPro" id="IPR027417">
    <property type="entry name" value="P-loop_NTPase"/>
</dbReference>
<evidence type="ECO:0000256" key="1">
    <source>
        <dbReference type="ARBA" id="ARBA00009922"/>
    </source>
</evidence>
<protein>
    <recommendedName>
        <fullName evidence="11">ATP-dependent DNA helicase Rep</fullName>
        <ecNumber evidence="11">5.6.2.4</ecNumber>
    </recommendedName>
    <alternativeName>
        <fullName evidence="11">DNA 3'-5' helicase Rep</fullName>
    </alternativeName>
</protein>
<dbReference type="PANTHER" id="PTHR11070:SF64">
    <property type="entry name" value="ATP-DEPENDENT DNA HELICASE REP"/>
    <property type="match status" value="1"/>
</dbReference>
<keyword evidence="8 11" id="KW-0413">Isomerase</keyword>
<dbReference type="Pfam" id="PF00580">
    <property type="entry name" value="UvrD-helicase"/>
    <property type="match status" value="1"/>
</dbReference>